<feature type="compositionally biased region" description="Basic residues" evidence="1">
    <location>
        <begin position="372"/>
        <end position="387"/>
    </location>
</feature>
<dbReference type="AlphaFoldDB" id="A0A8H4RYJ9"/>
<keyword evidence="3" id="KW-1185">Reference proteome</keyword>
<evidence type="ECO:0000313" key="3">
    <source>
        <dbReference type="Proteomes" id="UP000566819"/>
    </source>
</evidence>
<comment type="caution">
    <text evidence="2">The sequence shown here is derived from an EMBL/GenBank/DDBJ whole genome shotgun (WGS) entry which is preliminary data.</text>
</comment>
<accession>A0A8H4RYJ9</accession>
<dbReference type="OrthoDB" id="3559496at2759"/>
<feature type="region of interest" description="Disordered" evidence="1">
    <location>
        <begin position="63"/>
        <end position="103"/>
    </location>
</feature>
<protein>
    <submittedName>
        <fullName evidence="2">Uncharacterized protein</fullName>
    </submittedName>
</protein>
<sequence>MQPNGQPPKISPDNRGRWREIPKLGLELFSSKSYLSVKEGSPSSPSLALHGLVSSVPLGSHLPRVSPSSTSLPSTADNIYDLSTPSSSHPQSTQPSSDFLQSSQNTIGPIAESPEAVFTAKLGSSNERRVKRLVKVVQGFSKAKELSNGLDRSFWSRWPRIFGPEPEVGCEAESTPKTFEARLADRLCRLKQIRQQIRKSDWEASRLWLLCLAHEVEHISQWKGIDAYTSTGVSRVSAAIEIIEKHLGVVTENDDIKKSRNVSQIFEVGGPAALLLDDAGRPYTTWERVMTLDDITLVFKYKEDRLPAFYKQTRLHDPDASCAIWDCFLAYGCSSWELQHSETSVMTLLRSYLQSKGPHTGDGPEDFVSTEKRRHVNRRRRVNKKRRVDQQGASTSRPDHDFPATSSDQFSPGSIDQATSSGIDNTVESMPIWNSSHLISFDTTRNLTDPIGNLDYAFNSSDGLIDPAIASIFVNYQDEFTDPAAGSILDYTINNSCNITDLDIANSLQSTHDQSMDALSNYETNPSVNEHLLWTVYGSDALIDPSTERVFQGATSPNQIYLLNTSQTQANLGWMRPGEQSNGSWS</sequence>
<gene>
    <name evidence="2" type="ORF">G7Y89_g549</name>
</gene>
<feature type="compositionally biased region" description="Polar residues" evidence="1">
    <location>
        <begin position="66"/>
        <end position="77"/>
    </location>
</feature>
<evidence type="ECO:0000313" key="2">
    <source>
        <dbReference type="EMBL" id="KAF4637521.1"/>
    </source>
</evidence>
<proteinExistence type="predicted"/>
<feature type="compositionally biased region" description="Low complexity" evidence="1">
    <location>
        <begin position="83"/>
        <end position="97"/>
    </location>
</feature>
<dbReference type="Proteomes" id="UP000566819">
    <property type="component" value="Unassembled WGS sequence"/>
</dbReference>
<dbReference type="EMBL" id="JAAMPI010000020">
    <property type="protein sequence ID" value="KAF4637521.1"/>
    <property type="molecule type" value="Genomic_DNA"/>
</dbReference>
<evidence type="ECO:0000256" key="1">
    <source>
        <dbReference type="SAM" id="MobiDB-lite"/>
    </source>
</evidence>
<feature type="compositionally biased region" description="Polar residues" evidence="1">
    <location>
        <begin position="404"/>
        <end position="422"/>
    </location>
</feature>
<organism evidence="2 3">
    <name type="scientific">Cudoniella acicularis</name>
    <dbReference type="NCBI Taxonomy" id="354080"/>
    <lineage>
        <taxon>Eukaryota</taxon>
        <taxon>Fungi</taxon>
        <taxon>Dikarya</taxon>
        <taxon>Ascomycota</taxon>
        <taxon>Pezizomycotina</taxon>
        <taxon>Leotiomycetes</taxon>
        <taxon>Helotiales</taxon>
        <taxon>Tricladiaceae</taxon>
        <taxon>Cudoniella</taxon>
    </lineage>
</organism>
<name>A0A8H4RYJ9_9HELO</name>
<feature type="region of interest" description="Disordered" evidence="1">
    <location>
        <begin position="356"/>
        <end position="422"/>
    </location>
</feature>
<reference evidence="2 3" key="1">
    <citation type="submission" date="2020-03" db="EMBL/GenBank/DDBJ databases">
        <title>Draft Genome Sequence of Cudoniella acicularis.</title>
        <authorList>
            <person name="Buettner E."/>
            <person name="Kellner H."/>
        </authorList>
    </citation>
    <scope>NUCLEOTIDE SEQUENCE [LARGE SCALE GENOMIC DNA]</scope>
    <source>
        <strain evidence="2 3">DSM 108380</strain>
    </source>
</reference>